<evidence type="ECO:0000313" key="2">
    <source>
        <dbReference type="EMBL" id="RKF53915.1"/>
    </source>
</evidence>
<dbReference type="AlphaFoldDB" id="A0A420H911"/>
<evidence type="ECO:0000313" key="3">
    <source>
        <dbReference type="Proteomes" id="UP000285405"/>
    </source>
</evidence>
<gene>
    <name evidence="2" type="ORF">GcC1_216021</name>
</gene>
<feature type="region of interest" description="Disordered" evidence="1">
    <location>
        <begin position="515"/>
        <end position="539"/>
    </location>
</feature>
<accession>A0A420H911</accession>
<name>A0A420H911_9PEZI</name>
<dbReference type="Proteomes" id="UP000285405">
    <property type="component" value="Unassembled WGS sequence"/>
</dbReference>
<proteinExistence type="predicted"/>
<dbReference type="OrthoDB" id="5399183at2759"/>
<evidence type="ECO:0000256" key="1">
    <source>
        <dbReference type="SAM" id="MobiDB-lite"/>
    </source>
</evidence>
<protein>
    <submittedName>
        <fullName evidence="2">Uncharacterized protein</fullName>
    </submittedName>
</protein>
<organism evidence="2 3">
    <name type="scientific">Golovinomyces cichoracearum</name>
    <dbReference type="NCBI Taxonomy" id="62708"/>
    <lineage>
        <taxon>Eukaryota</taxon>
        <taxon>Fungi</taxon>
        <taxon>Dikarya</taxon>
        <taxon>Ascomycota</taxon>
        <taxon>Pezizomycotina</taxon>
        <taxon>Leotiomycetes</taxon>
        <taxon>Erysiphales</taxon>
        <taxon>Erysiphaceae</taxon>
        <taxon>Golovinomyces</taxon>
    </lineage>
</organism>
<sequence length="539" mass="60691">MSDNLECHEGIIPSPEIDHTGKALDALSDNDSYAGVEQISDSEENEPDLEKVEECAIISSENRDMDLGVRSAREEIWEGFSDIPSTIEDMTLFGQENISEDEWFLQSEVSRDERPNKCVTDYRAHSVHLESSDDEFEMFDDVFPDIFIDKDHLDSSFRRQIDHDEVSDDGSYWEHDEVENMYGNNYSNAEVVLDMVENGKYNDYESDCSSLTGYETDISGETTDDDLPAEYYLQNRGTTARLSPNDSDTERGTQTSSPVCAPRLYSWKHTSDKPFATVSSNCKKMIVFNVKDLRQSNFTKMTQQASFNQATDQVRSSPLNQNTTNFIISAMPNPILTEINNLAYSGLPDITECMNQIGTGTGLYDSSGHDSDDVQEDNCAETTPNLDEFINFEPDDCSTFDAHILEPSSDCVDAAADISACATRIKEETQVHPLISHFNRGVVGSWRQKQNTHKLLHRNIVSQDSLSFGGNRFIEGTLKGVKNGRLKHANTPITPARKQRTISLMTRAKESLSIPVKSKERPETTGEGVRNFKRRKYNI</sequence>
<feature type="region of interest" description="Disordered" evidence="1">
    <location>
        <begin position="235"/>
        <end position="257"/>
    </location>
</feature>
<comment type="caution">
    <text evidence="2">The sequence shown here is derived from an EMBL/GenBank/DDBJ whole genome shotgun (WGS) entry which is preliminary data.</text>
</comment>
<reference evidence="2 3" key="1">
    <citation type="journal article" date="2018" name="BMC Genomics">
        <title>Comparative genome analyses reveal sequence features reflecting distinct modes of host-adaptation between dicot and monocot powdery mildew.</title>
        <authorList>
            <person name="Wu Y."/>
            <person name="Ma X."/>
            <person name="Pan Z."/>
            <person name="Kale S.D."/>
            <person name="Song Y."/>
            <person name="King H."/>
            <person name="Zhang Q."/>
            <person name="Presley C."/>
            <person name="Deng X."/>
            <person name="Wei C.I."/>
            <person name="Xiao S."/>
        </authorList>
    </citation>
    <scope>NUCLEOTIDE SEQUENCE [LARGE SCALE GENOMIC DNA]</scope>
    <source>
        <strain evidence="2">UCSC1</strain>
    </source>
</reference>
<dbReference type="EMBL" id="MCBR01021679">
    <property type="protein sequence ID" value="RKF53915.1"/>
    <property type="molecule type" value="Genomic_DNA"/>
</dbReference>